<sequence>MSHRKWHAVGSSQAVTVMRTEVRKTKKGTSHKAIPVLDVPSEPHMPSGPSRAAAAAVAETLEEADHDMCIPDFMEDVENPRPEKRRKTKASGSSPDVDADGEDADGQEADKEEADKEEAEAWVDELEYGAELGMHSSTEGSIQPNCLVRTLIFKTGYFIASSLYAAGLRVNFGHGNRPCEIEANASVRKLTVVDITGVHSLRASICDCPGADKDIFQLLTMGLYPGSVSRPRTCFTFRVLDDFLLANKVSGIAAQSYFERLRRLSNSAFPHRVPNRYRELLRTSRQWRNLKYRKWKGYGHGREDLGPGKLTLSCVACPRPGINLAAGWENENESWKHAVSFVMDGNFSAEHLKMRRPGDDIPLADGHGFMVTNLPYKEHLKAAVDVREALKHHEGIKHFLIMYDVSCQYSKKAKARFESSPQFLKWPSAMIDWGIGKFHVHGHQRDCLVKYSPSFIPGAGLVDGEVIETLWAPLNRISGSTRAMSTSHRKEVIDDHMNDSNWRKTTGMVKMLSKRFLQAVKELALSKETLRNMESSSNVEHLAEWKRIEAQARAKRRDDLSVMEPYEVMQTKAPGKQDIQLLLEQEEGRTKANPGLASWLAEGLALQEQQLTVAALARRVKSDSLLTEQLQLVNRRNRLQRGIDSFTKQAATFWKDGADSDDDEEETDDEPEAAYTGEDWADVAEDPDVTDDMVVIEDPDDETQPESVPLRLPSTIGHEKLANMNKRALGEQELRLREGQANDALHRLRMAIGLKSMVYVTQVRPANSQRMQTRAFKEAQNVEKVITEWSRVFTLARRNMIPLVMTVGEGEAMEKRFNEFYTSKKEAAAIAKQTAGAAAKGKQITQPTDEARQSAFRLFLQTLPPVMRKYRPLHKEDLTAATHLVDHTERNSSRKELSWIWSVDVGGDTENSEWLAELHRVNWLRQKARHDRWDEQVVLVKEEMKRTIRSFEFYAREWASLERGSIGHRSYAMRQQGRWQALADEAHASFSSLPGMTPIART</sequence>
<feature type="region of interest" description="Disordered" evidence="1">
    <location>
        <begin position="74"/>
        <end position="119"/>
    </location>
</feature>
<dbReference type="EMBL" id="SEKV01000825">
    <property type="protein sequence ID" value="TFY53421.1"/>
    <property type="molecule type" value="Genomic_DNA"/>
</dbReference>
<evidence type="ECO:0000313" key="4">
    <source>
        <dbReference type="Proteomes" id="UP000298390"/>
    </source>
</evidence>
<organism evidence="3 4">
    <name type="scientific">Rhodofomes roseus</name>
    <dbReference type="NCBI Taxonomy" id="34475"/>
    <lineage>
        <taxon>Eukaryota</taxon>
        <taxon>Fungi</taxon>
        <taxon>Dikarya</taxon>
        <taxon>Basidiomycota</taxon>
        <taxon>Agaricomycotina</taxon>
        <taxon>Agaricomycetes</taxon>
        <taxon>Polyporales</taxon>
        <taxon>Rhodofomes</taxon>
    </lineage>
</organism>
<accession>A0A4Y9XWA7</accession>
<evidence type="ECO:0000259" key="2">
    <source>
        <dbReference type="Pfam" id="PF18803"/>
    </source>
</evidence>
<reference evidence="3 4" key="1">
    <citation type="submission" date="2019-01" db="EMBL/GenBank/DDBJ databases">
        <title>Genome sequencing of the rare red list fungi Fomitopsis rosea.</title>
        <authorList>
            <person name="Buettner E."/>
            <person name="Kellner H."/>
        </authorList>
    </citation>
    <scope>NUCLEOTIDE SEQUENCE [LARGE SCALE GENOMIC DNA]</scope>
    <source>
        <strain evidence="3 4">DSM 105464</strain>
    </source>
</reference>
<dbReference type="PANTHER" id="PTHR33096:SF1">
    <property type="entry name" value="CXC1-LIKE CYSTEINE CLUSTER ASSOCIATED WITH KDZ TRANSPOSASES DOMAIN-CONTAINING PROTEIN"/>
    <property type="match status" value="1"/>
</dbReference>
<protein>
    <recommendedName>
        <fullName evidence="2">CxC2-like cysteine cluster KDZ transposase-associated domain-containing protein</fullName>
    </recommendedName>
</protein>
<feature type="region of interest" description="Disordered" evidence="1">
    <location>
        <begin position="697"/>
        <end position="717"/>
    </location>
</feature>
<name>A0A4Y9XWA7_9APHY</name>
<proteinExistence type="predicted"/>
<dbReference type="InterPro" id="IPR041457">
    <property type="entry name" value="CxC2_KDZ-assoc"/>
</dbReference>
<feature type="domain" description="CxC2-like cysteine cluster KDZ transposase-associated" evidence="2">
    <location>
        <begin position="164"/>
        <end position="267"/>
    </location>
</feature>
<dbReference type="Proteomes" id="UP000298390">
    <property type="component" value="Unassembled WGS sequence"/>
</dbReference>
<feature type="region of interest" description="Disordered" evidence="1">
    <location>
        <begin position="22"/>
        <end position="57"/>
    </location>
</feature>
<dbReference type="PANTHER" id="PTHR33096">
    <property type="entry name" value="CXC2 DOMAIN-CONTAINING PROTEIN"/>
    <property type="match status" value="1"/>
</dbReference>
<dbReference type="Pfam" id="PF18758">
    <property type="entry name" value="KDZ"/>
    <property type="match status" value="1"/>
</dbReference>
<dbReference type="STRING" id="34475.A0A4Y9XWA7"/>
<feature type="region of interest" description="Disordered" evidence="1">
    <location>
        <begin position="654"/>
        <end position="674"/>
    </location>
</feature>
<evidence type="ECO:0000313" key="3">
    <source>
        <dbReference type="EMBL" id="TFY53421.1"/>
    </source>
</evidence>
<dbReference type="AlphaFoldDB" id="A0A4Y9XWA7"/>
<feature type="compositionally biased region" description="Acidic residues" evidence="1">
    <location>
        <begin position="659"/>
        <end position="672"/>
    </location>
</feature>
<comment type="caution">
    <text evidence="3">The sequence shown here is derived from an EMBL/GenBank/DDBJ whole genome shotgun (WGS) entry which is preliminary data.</text>
</comment>
<dbReference type="InterPro" id="IPR040521">
    <property type="entry name" value="KDZ"/>
</dbReference>
<evidence type="ECO:0000256" key="1">
    <source>
        <dbReference type="SAM" id="MobiDB-lite"/>
    </source>
</evidence>
<gene>
    <name evidence="3" type="ORF">EVJ58_g9463</name>
</gene>
<dbReference type="Pfam" id="PF18803">
    <property type="entry name" value="CxC2"/>
    <property type="match status" value="1"/>
</dbReference>
<feature type="compositionally biased region" description="Acidic residues" evidence="1">
    <location>
        <begin position="97"/>
        <end position="119"/>
    </location>
</feature>